<dbReference type="OrthoDB" id="2019763at2759"/>
<feature type="compositionally biased region" description="Low complexity" evidence="10">
    <location>
        <begin position="81"/>
        <end position="94"/>
    </location>
</feature>
<evidence type="ECO:0000313" key="13">
    <source>
        <dbReference type="Proteomes" id="UP000007110"/>
    </source>
</evidence>
<dbReference type="GO" id="GO:0030424">
    <property type="term" value="C:axon"/>
    <property type="evidence" value="ECO:0007669"/>
    <property type="project" value="UniProtKB-SubCell"/>
</dbReference>
<name>A0A7M7MX96_STRPU</name>
<feature type="region of interest" description="Disordered" evidence="10">
    <location>
        <begin position="237"/>
        <end position="267"/>
    </location>
</feature>
<dbReference type="InterPro" id="IPR000727">
    <property type="entry name" value="T_SNARE_dom"/>
</dbReference>
<dbReference type="PANTHER" id="PTHR18861">
    <property type="entry name" value="ELKS/RAB6-INTERACTING/CAST PROTEIN"/>
    <property type="match status" value="1"/>
</dbReference>
<dbReference type="OMA" id="XDSKISS"/>
<keyword evidence="7" id="KW-0966">Cell projection</keyword>
<evidence type="ECO:0000259" key="11">
    <source>
        <dbReference type="PROSITE" id="PS50192"/>
    </source>
</evidence>
<feature type="domain" description="T-SNARE coiled-coil homology" evidence="11">
    <location>
        <begin position="783"/>
        <end position="845"/>
    </location>
</feature>
<feature type="compositionally biased region" description="Polar residues" evidence="10">
    <location>
        <begin position="370"/>
        <end position="382"/>
    </location>
</feature>
<proteinExistence type="predicted"/>
<evidence type="ECO:0000256" key="6">
    <source>
        <dbReference type="ARBA" id="ARBA00023212"/>
    </source>
</evidence>
<keyword evidence="4" id="KW-0770">Synapse</keyword>
<feature type="compositionally biased region" description="Low complexity" evidence="10">
    <location>
        <begin position="14"/>
        <end position="36"/>
    </location>
</feature>
<keyword evidence="6" id="KW-0206">Cytoskeleton</keyword>
<evidence type="ECO:0000313" key="12">
    <source>
        <dbReference type="EnsemblMetazoa" id="XP_030827860"/>
    </source>
</evidence>
<organism evidence="12 13">
    <name type="scientific">Strongylocentrotus purpuratus</name>
    <name type="common">Purple sea urchin</name>
    <dbReference type="NCBI Taxonomy" id="7668"/>
    <lineage>
        <taxon>Eukaryota</taxon>
        <taxon>Metazoa</taxon>
        <taxon>Echinodermata</taxon>
        <taxon>Eleutherozoa</taxon>
        <taxon>Echinozoa</taxon>
        <taxon>Echinoidea</taxon>
        <taxon>Euechinoidea</taxon>
        <taxon>Echinacea</taxon>
        <taxon>Camarodonta</taxon>
        <taxon>Echinidea</taxon>
        <taxon>Strongylocentrotidae</taxon>
        <taxon>Strongylocentrotus</taxon>
    </lineage>
</organism>
<dbReference type="EnsemblMetazoa" id="XM_030972000">
    <property type="protein sequence ID" value="XP_030827860"/>
    <property type="gene ID" value="LOC579460"/>
</dbReference>
<dbReference type="GO" id="GO:0005856">
    <property type="term" value="C:cytoskeleton"/>
    <property type="evidence" value="ECO:0007669"/>
    <property type="project" value="UniProtKB-SubCell"/>
</dbReference>
<keyword evidence="5 9" id="KW-0175">Coiled coil</keyword>
<dbReference type="KEGG" id="spu:579460"/>
<dbReference type="GO" id="GO:0098882">
    <property type="term" value="F:structural constituent of presynaptic active zone"/>
    <property type="evidence" value="ECO:0000318"/>
    <property type="project" value="GO_Central"/>
</dbReference>
<dbReference type="PROSITE" id="PS50192">
    <property type="entry name" value="T_SNARE"/>
    <property type="match status" value="1"/>
</dbReference>
<feature type="coiled-coil region" evidence="9">
    <location>
        <begin position="475"/>
        <end position="502"/>
    </location>
</feature>
<evidence type="ECO:0000256" key="3">
    <source>
        <dbReference type="ARBA" id="ARBA00022553"/>
    </source>
</evidence>
<reference evidence="12" key="2">
    <citation type="submission" date="2021-01" db="UniProtKB">
        <authorList>
            <consortium name="EnsemblMetazoa"/>
        </authorList>
    </citation>
    <scope>IDENTIFICATION</scope>
</reference>
<evidence type="ECO:0000256" key="5">
    <source>
        <dbReference type="ARBA" id="ARBA00023054"/>
    </source>
</evidence>
<dbReference type="Proteomes" id="UP000007110">
    <property type="component" value="Unassembled WGS sequence"/>
</dbReference>
<keyword evidence="3" id="KW-0597">Phosphoprotein</keyword>
<dbReference type="InterPro" id="IPR019323">
    <property type="entry name" value="ELKS/CAST"/>
</dbReference>
<dbReference type="GO" id="GO:0098831">
    <property type="term" value="C:presynaptic active zone cytoplasmic component"/>
    <property type="evidence" value="ECO:0000318"/>
    <property type="project" value="GO_Central"/>
</dbReference>
<feature type="region of interest" description="Disordered" evidence="10">
    <location>
        <begin position="73"/>
        <end position="120"/>
    </location>
</feature>
<keyword evidence="2" id="KW-0963">Cytoplasm</keyword>
<feature type="coiled-coil region" evidence="9">
    <location>
        <begin position="145"/>
        <end position="215"/>
    </location>
</feature>
<reference evidence="13" key="1">
    <citation type="submission" date="2015-02" db="EMBL/GenBank/DDBJ databases">
        <title>Genome sequencing for Strongylocentrotus purpuratus.</title>
        <authorList>
            <person name="Murali S."/>
            <person name="Liu Y."/>
            <person name="Vee V."/>
            <person name="English A."/>
            <person name="Wang M."/>
            <person name="Skinner E."/>
            <person name="Han Y."/>
            <person name="Muzny D.M."/>
            <person name="Worley K.C."/>
            <person name="Gibbs R.A."/>
        </authorList>
    </citation>
    <scope>NUCLEOTIDE SEQUENCE</scope>
</reference>
<dbReference type="GO" id="GO:0048790">
    <property type="term" value="P:maintenance of presynaptic active zone structure"/>
    <property type="evidence" value="ECO:0000318"/>
    <property type="project" value="GO_Central"/>
</dbReference>
<dbReference type="PANTHER" id="PTHR18861:SF0">
    <property type="entry name" value="BRUCHPILOT, ISOFORM J"/>
    <property type="match status" value="1"/>
</dbReference>
<dbReference type="Pfam" id="PF10174">
    <property type="entry name" value="Cast"/>
    <property type="match status" value="2"/>
</dbReference>
<evidence type="ECO:0000256" key="8">
    <source>
        <dbReference type="ARBA" id="ARBA00034106"/>
    </source>
</evidence>
<keyword evidence="13" id="KW-1185">Reference proteome</keyword>
<evidence type="ECO:0000256" key="10">
    <source>
        <dbReference type="SAM" id="MobiDB-lite"/>
    </source>
</evidence>
<dbReference type="GeneID" id="579460"/>
<evidence type="ECO:0000256" key="1">
    <source>
        <dbReference type="ARBA" id="ARBA00004245"/>
    </source>
</evidence>
<protein>
    <recommendedName>
        <fullName evidence="11">t-SNARE coiled-coil homology domain-containing protein</fullName>
    </recommendedName>
</protein>
<feature type="region of interest" description="Disordered" evidence="10">
    <location>
        <begin position="749"/>
        <end position="780"/>
    </location>
</feature>
<feature type="region of interest" description="Disordered" evidence="10">
    <location>
        <begin position="1"/>
        <end position="54"/>
    </location>
</feature>
<accession>A0A7M7MX96</accession>
<dbReference type="RefSeq" id="XP_030827860.1">
    <property type="nucleotide sequence ID" value="XM_030972000.1"/>
</dbReference>
<evidence type="ECO:0000256" key="4">
    <source>
        <dbReference type="ARBA" id="ARBA00023018"/>
    </source>
</evidence>
<comment type="subcellular location">
    <subcellularLocation>
        <location evidence="1">Cytoplasm</location>
        <location evidence="1">Cytoskeleton</location>
    </subcellularLocation>
    <subcellularLocation>
        <location evidence="8">Presynapse</location>
    </subcellularLocation>
</comment>
<dbReference type="AlphaFoldDB" id="A0A7M7MX96"/>
<dbReference type="InParanoid" id="A0A7M7MX96"/>
<sequence length="973" mass="110488">MYTRRSPLPDQGESSSGSSTSAASSSSSDPRSPSKPSKNRQPRPELSTPLPMETIQSFNAAYNAGPVYISEGLGSPVHGRGSPNSSSSGKSNSPTHSRSSSLGSTHGMSNNSPQAQAAMQAAVMAGQHHEDIRHGHGGGNRDIVHMDIHTQIREYQRDNDSLRQELDNRDTKLNSSMNSIKTFWSPELKKERALRKEEAAKIQSLKEQCRVAVEENQHFLRTIRELKEQLQHREHNLRHSPNGDVPNGGSSSQGTVGHLQHEVDSLRTERDRVSREVFLLRKTLEEMELRIETQKQTLTARDESIKKLLEMLQSKGLNTKKLEGDQEDMDRMRSKVVESETRVIKLQKLLEQRDKEMGSFMNENRDDNVGSRSNGTAGQTDDSSTRLKIKLDQLKGKLSLKVAELQALLTKFEAMKHKERDQQAHINLLKESLAAKEQHSSILQADVEALRFRLEDKEHQLNKQEVVMTTINTDKSKQSSEADELREMNELKERKIVALQRKHADLSKGMELQGSKLKILQVKNESFLEQLKERDSQTLSLRDRLTALQADQSSSDSAVSSLEDALIDKDRTIEKLRAEKEQEIKEKEEAIGRLTKQIEELKMQTEELQKSTSEKEASFLDLKEHASTVASGALKKDSRITTLEIQLAQKTEELIQAESELKKMHRRLQALKDEKESTHAQEIQELQGSVSAMKDEVRKSHAEVDRLLEIMKEMEGEKNDKEKRIKDLESIMRKHCPGQLKDANKKLVAVKRDQQTQKRKNAQLLEDSRRREGELSSDTHQLQDMVKEKEDRVEELAEALKESVTITADREMLIAQQTEAVSKLKKQLEDVRRELDEVRKQLSMASNKIATTQVLLKEKEIKLRAVQAEGRKHLEETLCMKQEALTAAIGEKDAHIALLELNRKGLKSSEELKLLKKEKDALVQQLKDETQKRMKLLHNHNDGEKSPHMEHSPITPEQRFAGQFHGGVHSVTL</sequence>
<feature type="compositionally biased region" description="Basic and acidic residues" evidence="10">
    <location>
        <begin position="358"/>
        <end position="369"/>
    </location>
</feature>
<evidence type="ECO:0000256" key="2">
    <source>
        <dbReference type="ARBA" id="ARBA00022490"/>
    </source>
</evidence>
<feature type="region of interest" description="Disordered" evidence="10">
    <location>
        <begin position="358"/>
        <end position="384"/>
    </location>
</feature>
<evidence type="ECO:0000256" key="7">
    <source>
        <dbReference type="ARBA" id="ARBA00023273"/>
    </source>
</evidence>
<evidence type="ECO:0000256" key="9">
    <source>
        <dbReference type="SAM" id="Coils"/>
    </source>
</evidence>
<feature type="compositionally biased region" description="Polar residues" evidence="10">
    <location>
        <begin position="95"/>
        <end position="113"/>
    </location>
</feature>